<organism evidence="2 3">
    <name type="scientific">Nonomuraea purpurea</name>
    <dbReference type="NCBI Taxonomy" id="1849276"/>
    <lineage>
        <taxon>Bacteria</taxon>
        <taxon>Bacillati</taxon>
        <taxon>Actinomycetota</taxon>
        <taxon>Actinomycetes</taxon>
        <taxon>Streptosporangiales</taxon>
        <taxon>Streptosporangiaceae</taxon>
        <taxon>Nonomuraea</taxon>
    </lineage>
</organism>
<gene>
    <name evidence="2" type="ORF">ACFOY2_35155</name>
</gene>
<comment type="caution">
    <text evidence="2">The sequence shown here is derived from an EMBL/GenBank/DDBJ whole genome shotgun (WGS) entry which is preliminary data.</text>
</comment>
<proteinExistence type="predicted"/>
<dbReference type="InterPro" id="IPR002059">
    <property type="entry name" value="CSP_DNA-bd"/>
</dbReference>
<protein>
    <submittedName>
        <fullName evidence="2">Cold-shock protein</fullName>
    </submittedName>
</protein>
<dbReference type="InterPro" id="IPR012340">
    <property type="entry name" value="NA-bd_OB-fold"/>
</dbReference>
<dbReference type="Proteomes" id="UP001595851">
    <property type="component" value="Unassembled WGS sequence"/>
</dbReference>
<dbReference type="CDD" id="cd04458">
    <property type="entry name" value="CSP_CDS"/>
    <property type="match status" value="1"/>
</dbReference>
<dbReference type="InterPro" id="IPR011129">
    <property type="entry name" value="CSD"/>
</dbReference>
<evidence type="ECO:0000313" key="3">
    <source>
        <dbReference type="Proteomes" id="UP001595851"/>
    </source>
</evidence>
<dbReference type="Pfam" id="PF00313">
    <property type="entry name" value="CSD"/>
    <property type="match status" value="1"/>
</dbReference>
<sequence length="133" mass="14764">MLRFDEVRGFGFIVPDQGGQDVFVHANDLLDDKAAFTAGARVEFEVLEGDRGLKAYDVRLLRAESPAAPAEPYQAPAQAHDDDGMCDVLAPEEYRQELIEMLLNGLPELTGAQIVRLSEKLLVIARKHGWVEE</sequence>
<dbReference type="SUPFAM" id="SSF50249">
    <property type="entry name" value="Nucleic acid-binding proteins"/>
    <property type="match status" value="1"/>
</dbReference>
<reference evidence="3" key="1">
    <citation type="journal article" date="2019" name="Int. J. Syst. Evol. Microbiol.">
        <title>The Global Catalogue of Microorganisms (GCM) 10K type strain sequencing project: providing services to taxonomists for standard genome sequencing and annotation.</title>
        <authorList>
            <consortium name="The Broad Institute Genomics Platform"/>
            <consortium name="The Broad Institute Genome Sequencing Center for Infectious Disease"/>
            <person name="Wu L."/>
            <person name="Ma J."/>
        </authorList>
    </citation>
    <scope>NUCLEOTIDE SEQUENCE [LARGE SCALE GENOMIC DNA]</scope>
    <source>
        <strain evidence="3">TBRC 1276</strain>
    </source>
</reference>
<evidence type="ECO:0000313" key="2">
    <source>
        <dbReference type="EMBL" id="MFC4012519.1"/>
    </source>
</evidence>
<dbReference type="SMART" id="SM00357">
    <property type="entry name" value="CSP"/>
    <property type="match status" value="1"/>
</dbReference>
<dbReference type="PROSITE" id="PS51857">
    <property type="entry name" value="CSD_2"/>
    <property type="match status" value="1"/>
</dbReference>
<dbReference type="RefSeq" id="WP_379532424.1">
    <property type="nucleotide sequence ID" value="NZ_JBHSBI010000022.1"/>
</dbReference>
<evidence type="ECO:0000259" key="1">
    <source>
        <dbReference type="PROSITE" id="PS51857"/>
    </source>
</evidence>
<dbReference type="Gene3D" id="2.40.50.140">
    <property type="entry name" value="Nucleic acid-binding proteins"/>
    <property type="match status" value="1"/>
</dbReference>
<dbReference type="EMBL" id="JBHSBI010000022">
    <property type="protein sequence ID" value="MFC4012519.1"/>
    <property type="molecule type" value="Genomic_DNA"/>
</dbReference>
<accession>A0ABV8GHU3</accession>
<keyword evidence="3" id="KW-1185">Reference proteome</keyword>
<feature type="domain" description="CSD" evidence="1">
    <location>
        <begin position="1"/>
        <end position="60"/>
    </location>
</feature>
<name>A0ABV8GHU3_9ACTN</name>